<evidence type="ECO:0000256" key="1">
    <source>
        <dbReference type="ARBA" id="ARBA00009897"/>
    </source>
</evidence>
<evidence type="ECO:0000313" key="5">
    <source>
        <dbReference type="EMBL" id="RKX65127.1"/>
    </source>
</evidence>
<feature type="domain" description="GS catalytic" evidence="4">
    <location>
        <begin position="1"/>
        <end position="227"/>
    </location>
</feature>
<dbReference type="Gene3D" id="3.30.590.10">
    <property type="entry name" value="Glutamine synthetase/guanido kinase, catalytic domain"/>
    <property type="match status" value="1"/>
</dbReference>
<evidence type="ECO:0000313" key="6">
    <source>
        <dbReference type="Proteomes" id="UP000282321"/>
    </source>
</evidence>
<evidence type="ECO:0000256" key="3">
    <source>
        <dbReference type="RuleBase" id="RU000384"/>
    </source>
</evidence>
<reference evidence="5 6" key="1">
    <citation type="submission" date="2018-06" db="EMBL/GenBank/DDBJ databases">
        <title>Extensive metabolic versatility and redundancy in microbially diverse, dynamic hydrothermal sediments.</title>
        <authorList>
            <person name="Dombrowski N."/>
            <person name="Teske A."/>
            <person name="Baker B.J."/>
        </authorList>
    </citation>
    <scope>NUCLEOTIDE SEQUENCE [LARGE SCALE GENOMIC DNA]</scope>
    <source>
        <strain evidence="5">B35_G9</strain>
    </source>
</reference>
<sequence length="307" mass="35563">MVNLFDSYDILNYMSKYGYGALMGILKNWDYINPFISHSNSALKRLKPGYEAPVSIVASLGHSPEEPSRNRTVLVGLVKGNSPKATRFEIRAANPHTNTYMATSAILIGMLDGIKYAQNKDRNALHKEITKKYGKESDYLEKNREYVTNKNIFKDYSKHEREKLFGKSPVTVWDVIKTIRKSDIPIYKDSPLSNKIIDSFYTSALNKWLIEIREKEMPMIRKEIGTFIRYENSENSFDEANWHKVDALIKEVSKSSENRESMISSLEKLLNTQKFDSISKIYSHIEDKMNELRKAYKNYLKNVINNT</sequence>
<proteinExistence type="inferred from homology"/>
<dbReference type="GO" id="GO:0004356">
    <property type="term" value="F:glutamine synthetase activity"/>
    <property type="evidence" value="ECO:0007669"/>
    <property type="project" value="InterPro"/>
</dbReference>
<evidence type="ECO:0000256" key="2">
    <source>
        <dbReference type="PROSITE-ProRule" id="PRU01331"/>
    </source>
</evidence>
<dbReference type="GO" id="GO:0006542">
    <property type="term" value="P:glutamine biosynthetic process"/>
    <property type="evidence" value="ECO:0007669"/>
    <property type="project" value="TreeGrafter"/>
</dbReference>
<dbReference type="AlphaFoldDB" id="A0A660S7Z3"/>
<dbReference type="Pfam" id="PF00120">
    <property type="entry name" value="Gln-synt_C"/>
    <property type="match status" value="1"/>
</dbReference>
<dbReference type="SUPFAM" id="SSF55931">
    <property type="entry name" value="Glutamine synthetase/guanido kinase"/>
    <property type="match status" value="1"/>
</dbReference>
<dbReference type="PANTHER" id="PTHR43407:SF1">
    <property type="entry name" value="LENGSIN"/>
    <property type="match status" value="1"/>
</dbReference>
<gene>
    <name evidence="5" type="ORF">DRP44_06995</name>
</gene>
<dbReference type="InterPro" id="IPR008146">
    <property type="entry name" value="Gln_synth_cat_dom"/>
</dbReference>
<organism evidence="5 6">
    <name type="scientific">candidate division TA06 bacterium</name>
    <dbReference type="NCBI Taxonomy" id="2250710"/>
    <lineage>
        <taxon>Bacteria</taxon>
        <taxon>Bacteria division TA06</taxon>
    </lineage>
</organism>
<protein>
    <recommendedName>
        <fullName evidence="4">GS catalytic domain-containing protein</fullName>
    </recommendedName>
</protein>
<dbReference type="Proteomes" id="UP000282321">
    <property type="component" value="Unassembled WGS sequence"/>
</dbReference>
<dbReference type="GO" id="GO:0016020">
    <property type="term" value="C:membrane"/>
    <property type="evidence" value="ECO:0007669"/>
    <property type="project" value="TreeGrafter"/>
</dbReference>
<dbReference type="PANTHER" id="PTHR43407">
    <property type="entry name" value="GLUTAMINE SYNTHETASE"/>
    <property type="match status" value="1"/>
</dbReference>
<evidence type="ECO:0000259" key="4">
    <source>
        <dbReference type="PROSITE" id="PS51987"/>
    </source>
</evidence>
<dbReference type="EMBL" id="QNBC01000109">
    <property type="protein sequence ID" value="RKX65127.1"/>
    <property type="molecule type" value="Genomic_DNA"/>
</dbReference>
<dbReference type="GO" id="GO:0005737">
    <property type="term" value="C:cytoplasm"/>
    <property type="evidence" value="ECO:0007669"/>
    <property type="project" value="TreeGrafter"/>
</dbReference>
<dbReference type="PROSITE" id="PS51987">
    <property type="entry name" value="GS_CATALYTIC"/>
    <property type="match status" value="1"/>
</dbReference>
<comment type="caution">
    <text evidence="5">The sequence shown here is derived from an EMBL/GenBank/DDBJ whole genome shotgun (WGS) entry which is preliminary data.</text>
</comment>
<dbReference type="InterPro" id="IPR014746">
    <property type="entry name" value="Gln_synth/guanido_kin_cat_dom"/>
</dbReference>
<name>A0A660S7Z3_UNCT6</name>
<dbReference type="GO" id="GO:0019740">
    <property type="term" value="P:nitrogen utilization"/>
    <property type="evidence" value="ECO:0007669"/>
    <property type="project" value="TreeGrafter"/>
</dbReference>
<accession>A0A660S7Z3</accession>
<comment type="similarity">
    <text evidence="1 2 3">Belongs to the glutamine synthetase family.</text>
</comment>